<evidence type="ECO:0000256" key="1">
    <source>
        <dbReference type="ARBA" id="ARBA00004141"/>
    </source>
</evidence>
<proteinExistence type="predicted"/>
<feature type="transmembrane region" description="Helical" evidence="5">
    <location>
        <begin position="292"/>
        <end position="311"/>
    </location>
</feature>
<dbReference type="NCBIfam" id="TIGR00367">
    <property type="entry name" value="calcium/sodium antiporter"/>
    <property type="match status" value="1"/>
</dbReference>
<feature type="transmembrane region" description="Helical" evidence="5">
    <location>
        <begin position="172"/>
        <end position="190"/>
    </location>
</feature>
<gene>
    <name evidence="7" type="primary">yrbG</name>
    <name evidence="7" type="ORF">GCM10011340_03420</name>
</gene>
<feature type="transmembrane region" description="Helical" evidence="5">
    <location>
        <begin position="126"/>
        <end position="145"/>
    </location>
</feature>
<feature type="transmembrane region" description="Helical" evidence="5">
    <location>
        <begin position="265"/>
        <end position="285"/>
    </location>
</feature>
<dbReference type="InterPro" id="IPR004481">
    <property type="entry name" value="K/Na/Ca-exchanger"/>
</dbReference>
<evidence type="ECO:0000256" key="3">
    <source>
        <dbReference type="ARBA" id="ARBA00022989"/>
    </source>
</evidence>
<dbReference type="Pfam" id="PF01699">
    <property type="entry name" value="Na_Ca_ex"/>
    <property type="match status" value="2"/>
</dbReference>
<reference evidence="8" key="1">
    <citation type="journal article" date="2019" name="Int. J. Syst. Evol. Microbiol.">
        <title>The Global Catalogue of Microorganisms (GCM) 10K type strain sequencing project: providing services to taxonomists for standard genome sequencing and annotation.</title>
        <authorList>
            <consortium name="The Broad Institute Genomics Platform"/>
            <consortium name="The Broad Institute Genome Sequencing Center for Infectious Disease"/>
            <person name="Wu L."/>
            <person name="Ma J."/>
        </authorList>
    </citation>
    <scope>NUCLEOTIDE SEQUENCE [LARGE SCALE GENOMIC DNA]</scope>
    <source>
        <strain evidence="8">CGMCC 1.15111</strain>
    </source>
</reference>
<evidence type="ECO:0000256" key="2">
    <source>
        <dbReference type="ARBA" id="ARBA00022692"/>
    </source>
</evidence>
<feature type="transmembrane region" description="Helical" evidence="5">
    <location>
        <begin position="206"/>
        <end position="228"/>
    </location>
</feature>
<feature type="transmembrane region" description="Helical" evidence="5">
    <location>
        <begin position="103"/>
        <end position="120"/>
    </location>
</feature>
<keyword evidence="8" id="KW-1185">Reference proteome</keyword>
<feature type="transmembrane region" description="Helical" evidence="5">
    <location>
        <begin position="240"/>
        <end position="259"/>
    </location>
</feature>
<protein>
    <submittedName>
        <fullName evidence="7">Sodium:calcium antiporter</fullName>
    </submittedName>
</protein>
<name>A0ABQ3I3D2_9BACT</name>
<dbReference type="PANTHER" id="PTHR10846:SF8">
    <property type="entry name" value="INNER MEMBRANE PROTEIN YRBG"/>
    <property type="match status" value="1"/>
</dbReference>
<feature type="transmembrane region" description="Helical" evidence="5">
    <location>
        <begin position="6"/>
        <end position="23"/>
    </location>
</feature>
<dbReference type="EMBL" id="BNAG01000001">
    <property type="protein sequence ID" value="GHE52460.1"/>
    <property type="molecule type" value="Genomic_DNA"/>
</dbReference>
<comment type="subcellular location">
    <subcellularLocation>
        <location evidence="1">Membrane</location>
        <topology evidence="1">Multi-pass membrane protein</topology>
    </subcellularLocation>
</comment>
<keyword evidence="4 5" id="KW-0472">Membrane</keyword>
<dbReference type="Gene3D" id="6.10.280.80">
    <property type="entry name" value="NCX, peripheral helical region"/>
    <property type="match status" value="1"/>
</dbReference>
<feature type="domain" description="Sodium/calcium exchanger membrane region" evidence="6">
    <location>
        <begin position="172"/>
        <end position="311"/>
    </location>
</feature>
<dbReference type="PANTHER" id="PTHR10846">
    <property type="entry name" value="SODIUM/POTASSIUM/CALCIUM EXCHANGER"/>
    <property type="match status" value="1"/>
</dbReference>
<evidence type="ECO:0000256" key="5">
    <source>
        <dbReference type="SAM" id="Phobius"/>
    </source>
</evidence>
<dbReference type="Proteomes" id="UP000658258">
    <property type="component" value="Unassembled WGS sequence"/>
</dbReference>
<feature type="domain" description="Sodium/calcium exchanger membrane region" evidence="6">
    <location>
        <begin position="5"/>
        <end position="143"/>
    </location>
</feature>
<feature type="transmembrane region" description="Helical" evidence="5">
    <location>
        <begin position="78"/>
        <end position="96"/>
    </location>
</feature>
<evidence type="ECO:0000256" key="4">
    <source>
        <dbReference type="ARBA" id="ARBA00023136"/>
    </source>
</evidence>
<keyword evidence="3 5" id="KW-1133">Transmembrane helix</keyword>
<sequence>MLLDIIVLVLGLVLLIAGGDFLVKGASRIALRFNVSAMVIGLTIVAFSTSAPELLVSLNAALKEAPDFAMGNVVGSNISNLALVLGVACLFGYIPIHRGTATRDWLTTMVASILLYLFVLDQKLTSWEGGILFGCLVIYLIVLLIKTKKDQVKLDYTIEPDKDTTFEKFKDLLLLAIGGACLYFGSNWFIDGAADIATDLGVSQRIIGLTILAIGTSLPELFTSVIAAKKGETDLALGNLLGSNIFNILSILGITSMIHPLDVNQIIISSDMLWMLAISLGILPLMLLRKRLGTPSGIILLLFYVTYLVTIL</sequence>
<dbReference type="RefSeq" id="WP_189628459.1">
    <property type="nucleotide sequence ID" value="NZ_BNAG01000001.1"/>
</dbReference>
<dbReference type="Gene3D" id="1.20.1420.30">
    <property type="entry name" value="NCX, central ion-binding region"/>
    <property type="match status" value="1"/>
</dbReference>
<keyword evidence="2 5" id="KW-0812">Transmembrane</keyword>
<evidence type="ECO:0000313" key="7">
    <source>
        <dbReference type="EMBL" id="GHE52460.1"/>
    </source>
</evidence>
<evidence type="ECO:0000313" key="8">
    <source>
        <dbReference type="Proteomes" id="UP000658258"/>
    </source>
</evidence>
<feature type="transmembrane region" description="Helical" evidence="5">
    <location>
        <begin position="35"/>
        <end position="58"/>
    </location>
</feature>
<accession>A0ABQ3I3D2</accession>
<dbReference type="InterPro" id="IPR044880">
    <property type="entry name" value="NCX_ion-bd_dom_sf"/>
</dbReference>
<comment type="caution">
    <text evidence="7">The sequence shown here is derived from an EMBL/GenBank/DDBJ whole genome shotgun (WGS) entry which is preliminary data.</text>
</comment>
<evidence type="ECO:0000259" key="6">
    <source>
        <dbReference type="Pfam" id="PF01699"/>
    </source>
</evidence>
<dbReference type="InterPro" id="IPR004837">
    <property type="entry name" value="NaCa_Exmemb"/>
</dbReference>
<organism evidence="7 8">
    <name type="scientific">Roseivirga thermotolerans</name>
    <dbReference type="NCBI Taxonomy" id="1758176"/>
    <lineage>
        <taxon>Bacteria</taxon>
        <taxon>Pseudomonadati</taxon>
        <taxon>Bacteroidota</taxon>
        <taxon>Cytophagia</taxon>
        <taxon>Cytophagales</taxon>
        <taxon>Roseivirgaceae</taxon>
        <taxon>Roseivirga</taxon>
    </lineage>
</organism>